<evidence type="ECO:0000256" key="8">
    <source>
        <dbReference type="ARBA" id="ARBA00035655"/>
    </source>
</evidence>
<keyword evidence="3" id="KW-1003">Cell membrane</keyword>
<keyword evidence="5 10" id="KW-0812">Transmembrane</keyword>
<dbReference type="Proteomes" id="UP001320715">
    <property type="component" value="Unassembled WGS sequence"/>
</dbReference>
<feature type="transmembrane region" description="Helical" evidence="10">
    <location>
        <begin position="70"/>
        <end position="90"/>
    </location>
</feature>
<evidence type="ECO:0000256" key="6">
    <source>
        <dbReference type="ARBA" id="ARBA00022989"/>
    </source>
</evidence>
<feature type="transmembrane region" description="Helical" evidence="10">
    <location>
        <begin position="29"/>
        <end position="49"/>
    </location>
</feature>
<comment type="caution">
    <text evidence="11">The sequence shown here is derived from an EMBL/GenBank/DDBJ whole genome shotgun (WGS) entry which is preliminary data.</text>
</comment>
<evidence type="ECO:0000256" key="10">
    <source>
        <dbReference type="SAM" id="Phobius"/>
    </source>
</evidence>
<evidence type="ECO:0000313" key="11">
    <source>
        <dbReference type="EMBL" id="MCO6409349.1"/>
    </source>
</evidence>
<keyword evidence="7 10" id="KW-0472">Membrane</keyword>
<sequence>MDRAQRRPAFKRHNPKREDTSMETEFTPWMSLTGGILIGLSAILLMAFNGRIAGMTGILTGIIPPISTDWAWRIAFLAGAVIGPMVFLAAGGAIPYAVPVSLPLLALGGLIVGVGVYYGAGCTSGHGVCGMARLSPRSIAATITFMIFTGLTVYVVRHIAGI</sequence>
<evidence type="ECO:0000313" key="12">
    <source>
        <dbReference type="Proteomes" id="UP001320715"/>
    </source>
</evidence>
<evidence type="ECO:0000256" key="4">
    <source>
        <dbReference type="ARBA" id="ARBA00022519"/>
    </source>
</evidence>
<keyword evidence="4" id="KW-0997">Cell inner membrane</keyword>
<dbReference type="InterPro" id="IPR007272">
    <property type="entry name" value="Sulf_transp_TsuA/YedE"/>
</dbReference>
<organism evidence="11 12">
    <name type="scientific">Hoeflea alexandrii</name>
    <dbReference type="NCBI Taxonomy" id="288436"/>
    <lineage>
        <taxon>Bacteria</taxon>
        <taxon>Pseudomonadati</taxon>
        <taxon>Pseudomonadota</taxon>
        <taxon>Alphaproteobacteria</taxon>
        <taxon>Hyphomicrobiales</taxon>
        <taxon>Rhizobiaceae</taxon>
        <taxon>Hoeflea</taxon>
    </lineage>
</organism>
<evidence type="ECO:0000256" key="3">
    <source>
        <dbReference type="ARBA" id="ARBA00022475"/>
    </source>
</evidence>
<dbReference type="EMBL" id="JAAAML010000002">
    <property type="protein sequence ID" value="MCO6409349.1"/>
    <property type="molecule type" value="Genomic_DNA"/>
</dbReference>
<feature type="compositionally biased region" description="Basic residues" evidence="9">
    <location>
        <begin position="1"/>
        <end position="15"/>
    </location>
</feature>
<comment type="subcellular location">
    <subcellularLocation>
        <location evidence="1">Cell inner membrane</location>
        <topology evidence="1">Multi-pass membrane protein</topology>
    </subcellularLocation>
</comment>
<evidence type="ECO:0000256" key="1">
    <source>
        <dbReference type="ARBA" id="ARBA00004429"/>
    </source>
</evidence>
<proteinExistence type="inferred from homology"/>
<reference evidence="11 12" key="1">
    <citation type="submission" date="2020-01" db="EMBL/GenBank/DDBJ databases">
        <title>Genomes of bacteria type strains.</title>
        <authorList>
            <person name="Chen J."/>
            <person name="Zhu S."/>
            <person name="Yang J."/>
        </authorList>
    </citation>
    <scope>NUCLEOTIDE SEQUENCE [LARGE SCALE GENOMIC DNA]</scope>
    <source>
        <strain evidence="11 12">DSM 16655</strain>
    </source>
</reference>
<evidence type="ECO:0000256" key="9">
    <source>
        <dbReference type="SAM" id="MobiDB-lite"/>
    </source>
</evidence>
<evidence type="ECO:0000256" key="2">
    <source>
        <dbReference type="ARBA" id="ARBA00022448"/>
    </source>
</evidence>
<keyword evidence="12" id="KW-1185">Reference proteome</keyword>
<keyword evidence="2" id="KW-0813">Transport</keyword>
<feature type="transmembrane region" description="Helical" evidence="10">
    <location>
        <begin position="96"/>
        <end position="118"/>
    </location>
</feature>
<evidence type="ECO:0000256" key="7">
    <source>
        <dbReference type="ARBA" id="ARBA00023136"/>
    </source>
</evidence>
<gene>
    <name evidence="11" type="ORF">GTW23_14280</name>
</gene>
<protein>
    <submittedName>
        <fullName evidence="11">YeeE/YedE family protein</fullName>
    </submittedName>
</protein>
<accession>A0ABT1CT26</accession>
<dbReference type="PANTHER" id="PTHR30574">
    <property type="entry name" value="INNER MEMBRANE PROTEIN YEDE"/>
    <property type="match status" value="1"/>
</dbReference>
<feature type="transmembrane region" description="Helical" evidence="10">
    <location>
        <begin position="139"/>
        <end position="160"/>
    </location>
</feature>
<dbReference type="PANTHER" id="PTHR30574:SF1">
    <property type="entry name" value="SULPHUR TRANSPORT DOMAIN-CONTAINING PROTEIN"/>
    <property type="match status" value="1"/>
</dbReference>
<evidence type="ECO:0000256" key="5">
    <source>
        <dbReference type="ARBA" id="ARBA00022692"/>
    </source>
</evidence>
<feature type="region of interest" description="Disordered" evidence="9">
    <location>
        <begin position="1"/>
        <end position="22"/>
    </location>
</feature>
<dbReference type="RefSeq" id="WP_152010318.1">
    <property type="nucleotide sequence ID" value="NZ_JAAAML010000002.1"/>
</dbReference>
<name>A0ABT1CT26_9HYPH</name>
<comment type="similarity">
    <text evidence="8">Belongs to the TsuA/YedE (TC 9.B.102) family.</text>
</comment>
<dbReference type="Pfam" id="PF04143">
    <property type="entry name" value="Sulf_transp"/>
    <property type="match status" value="1"/>
</dbReference>
<keyword evidence="6 10" id="KW-1133">Transmembrane helix</keyword>